<evidence type="ECO:0000256" key="1">
    <source>
        <dbReference type="SAM" id="Phobius"/>
    </source>
</evidence>
<dbReference type="AlphaFoldDB" id="A0A6C0H853"/>
<dbReference type="EMBL" id="MN739898">
    <property type="protein sequence ID" value="QHT76577.1"/>
    <property type="molecule type" value="Genomic_DNA"/>
</dbReference>
<accession>A0A6C0H853</accession>
<proteinExistence type="predicted"/>
<keyword evidence="1" id="KW-1133">Transmembrane helix</keyword>
<reference evidence="2" key="1">
    <citation type="journal article" date="2020" name="Nature">
        <title>Giant virus diversity and host interactions through global metagenomics.</title>
        <authorList>
            <person name="Schulz F."/>
            <person name="Roux S."/>
            <person name="Paez-Espino D."/>
            <person name="Jungbluth S."/>
            <person name="Walsh D.A."/>
            <person name="Denef V.J."/>
            <person name="McMahon K.D."/>
            <person name="Konstantinidis K.T."/>
            <person name="Eloe-Fadrosh E.A."/>
            <person name="Kyrpides N.C."/>
            <person name="Woyke T."/>
        </authorList>
    </citation>
    <scope>NUCLEOTIDE SEQUENCE</scope>
    <source>
        <strain evidence="2">GVMAG-M-3300023179-82</strain>
    </source>
</reference>
<keyword evidence="1" id="KW-0472">Membrane</keyword>
<keyword evidence="1" id="KW-0812">Transmembrane</keyword>
<evidence type="ECO:0000313" key="2">
    <source>
        <dbReference type="EMBL" id="QHT76577.1"/>
    </source>
</evidence>
<organism evidence="2">
    <name type="scientific">viral metagenome</name>
    <dbReference type="NCBI Taxonomy" id="1070528"/>
    <lineage>
        <taxon>unclassified sequences</taxon>
        <taxon>metagenomes</taxon>
        <taxon>organismal metagenomes</taxon>
    </lineage>
</organism>
<sequence>MKILFYSKMNKTNSFFSLFIVFFTIFIIFLKIIIILLFLKKL</sequence>
<protein>
    <submittedName>
        <fullName evidence="2">Uncharacterized protein</fullName>
    </submittedName>
</protein>
<feature type="transmembrane region" description="Helical" evidence="1">
    <location>
        <begin position="15"/>
        <end position="39"/>
    </location>
</feature>
<name>A0A6C0H853_9ZZZZ</name>